<evidence type="ECO:0000256" key="2">
    <source>
        <dbReference type="ARBA" id="ARBA00023015"/>
    </source>
</evidence>
<keyword evidence="3" id="KW-0238">DNA-binding</keyword>
<evidence type="ECO:0000256" key="5">
    <source>
        <dbReference type="ARBA" id="ARBA00023242"/>
    </source>
</evidence>
<evidence type="ECO:0000256" key="1">
    <source>
        <dbReference type="ARBA" id="ARBA00004123"/>
    </source>
</evidence>
<dbReference type="Proteomes" id="UP001229421">
    <property type="component" value="Unassembled WGS sequence"/>
</dbReference>
<dbReference type="GO" id="GO:0045944">
    <property type="term" value="P:positive regulation of transcription by RNA polymerase II"/>
    <property type="evidence" value="ECO:0007669"/>
    <property type="project" value="InterPro"/>
</dbReference>
<protein>
    <recommendedName>
        <fullName evidence="6">MADS-box domain-containing protein</fullName>
    </recommendedName>
</protein>
<evidence type="ECO:0000256" key="4">
    <source>
        <dbReference type="ARBA" id="ARBA00023163"/>
    </source>
</evidence>
<dbReference type="InterPro" id="IPR050142">
    <property type="entry name" value="MADS-box/MEF2_TF"/>
</dbReference>
<evidence type="ECO:0000313" key="8">
    <source>
        <dbReference type="Proteomes" id="UP001229421"/>
    </source>
</evidence>
<sequence>MGRGKVELKRIEDKVSRQVSFSKRRNGLMKKAHELTVLCDVDLALFVFSGRNKLYEFSTGDRMTEILSRYQDHKHADEAVRKSVREELTLHEYRDSVWSADVLTQVIQRHLNEHKVQQSDVNELCHLEKQTETILQQVRAIKTQMMLGVVKNLQDEQKQLRQEKQLMVGEVENELLILELKTKH</sequence>
<feature type="domain" description="MADS-box" evidence="6">
    <location>
        <begin position="1"/>
        <end position="61"/>
    </location>
</feature>
<dbReference type="PANTHER" id="PTHR48019">
    <property type="entry name" value="SERUM RESPONSE FACTOR HOMOLOG"/>
    <property type="match status" value="1"/>
</dbReference>
<dbReference type="EMBL" id="JAUHHV010000004">
    <property type="protein sequence ID" value="KAK1427882.1"/>
    <property type="molecule type" value="Genomic_DNA"/>
</dbReference>
<evidence type="ECO:0000256" key="3">
    <source>
        <dbReference type="ARBA" id="ARBA00023125"/>
    </source>
</evidence>
<dbReference type="SUPFAM" id="SSF55455">
    <property type="entry name" value="SRF-like"/>
    <property type="match status" value="1"/>
</dbReference>
<dbReference type="InterPro" id="IPR033896">
    <property type="entry name" value="MEF2-like_N"/>
</dbReference>
<dbReference type="Gene3D" id="3.40.1810.10">
    <property type="entry name" value="Transcription factor, MADS-box"/>
    <property type="match status" value="1"/>
</dbReference>
<accession>A0AAD8KRT0</accession>
<keyword evidence="8" id="KW-1185">Reference proteome</keyword>
<dbReference type="CDD" id="cd00265">
    <property type="entry name" value="MADS_MEF2_like"/>
    <property type="match status" value="1"/>
</dbReference>
<dbReference type="PROSITE" id="PS50066">
    <property type="entry name" value="MADS_BOX_2"/>
    <property type="match status" value="1"/>
</dbReference>
<keyword evidence="2" id="KW-0805">Transcription regulation</keyword>
<evidence type="ECO:0000313" key="7">
    <source>
        <dbReference type="EMBL" id="KAK1427882.1"/>
    </source>
</evidence>
<organism evidence="7 8">
    <name type="scientific">Tagetes erecta</name>
    <name type="common">African marigold</name>
    <dbReference type="NCBI Taxonomy" id="13708"/>
    <lineage>
        <taxon>Eukaryota</taxon>
        <taxon>Viridiplantae</taxon>
        <taxon>Streptophyta</taxon>
        <taxon>Embryophyta</taxon>
        <taxon>Tracheophyta</taxon>
        <taxon>Spermatophyta</taxon>
        <taxon>Magnoliopsida</taxon>
        <taxon>eudicotyledons</taxon>
        <taxon>Gunneridae</taxon>
        <taxon>Pentapetalae</taxon>
        <taxon>asterids</taxon>
        <taxon>campanulids</taxon>
        <taxon>Asterales</taxon>
        <taxon>Asteraceae</taxon>
        <taxon>Asteroideae</taxon>
        <taxon>Heliantheae alliance</taxon>
        <taxon>Tageteae</taxon>
        <taxon>Tagetes</taxon>
    </lineage>
</organism>
<dbReference type="GO" id="GO:0005634">
    <property type="term" value="C:nucleus"/>
    <property type="evidence" value="ECO:0007669"/>
    <property type="project" value="UniProtKB-SubCell"/>
</dbReference>
<keyword evidence="5" id="KW-0539">Nucleus</keyword>
<dbReference type="InterPro" id="IPR002100">
    <property type="entry name" value="TF_MADSbox"/>
</dbReference>
<dbReference type="PRINTS" id="PR00404">
    <property type="entry name" value="MADSDOMAIN"/>
</dbReference>
<dbReference type="Pfam" id="PF00319">
    <property type="entry name" value="SRF-TF"/>
    <property type="match status" value="1"/>
</dbReference>
<dbReference type="AlphaFoldDB" id="A0AAD8KRT0"/>
<evidence type="ECO:0000259" key="6">
    <source>
        <dbReference type="PROSITE" id="PS50066"/>
    </source>
</evidence>
<name>A0AAD8KRT0_TARER</name>
<dbReference type="InterPro" id="IPR036879">
    <property type="entry name" value="TF_MADSbox_sf"/>
</dbReference>
<comment type="subcellular location">
    <subcellularLocation>
        <location evidence="1">Nucleus</location>
    </subcellularLocation>
</comment>
<reference evidence="7" key="1">
    <citation type="journal article" date="2023" name="bioRxiv">
        <title>Improved chromosome-level genome assembly for marigold (Tagetes erecta).</title>
        <authorList>
            <person name="Jiang F."/>
            <person name="Yuan L."/>
            <person name="Wang S."/>
            <person name="Wang H."/>
            <person name="Xu D."/>
            <person name="Wang A."/>
            <person name="Fan W."/>
        </authorList>
    </citation>
    <scope>NUCLEOTIDE SEQUENCE</scope>
    <source>
        <strain evidence="7">WSJ</strain>
        <tissue evidence="7">Leaf</tissue>
    </source>
</reference>
<gene>
    <name evidence="7" type="ORF">QVD17_16589</name>
</gene>
<dbReference type="SMART" id="SM00432">
    <property type="entry name" value="MADS"/>
    <property type="match status" value="1"/>
</dbReference>
<dbReference type="GO" id="GO:0046983">
    <property type="term" value="F:protein dimerization activity"/>
    <property type="evidence" value="ECO:0007669"/>
    <property type="project" value="InterPro"/>
</dbReference>
<proteinExistence type="predicted"/>
<keyword evidence="4" id="KW-0804">Transcription</keyword>
<comment type="caution">
    <text evidence="7">The sequence shown here is derived from an EMBL/GenBank/DDBJ whole genome shotgun (WGS) entry which is preliminary data.</text>
</comment>
<dbReference type="GO" id="GO:0000977">
    <property type="term" value="F:RNA polymerase II transcription regulatory region sequence-specific DNA binding"/>
    <property type="evidence" value="ECO:0007669"/>
    <property type="project" value="InterPro"/>
</dbReference>